<evidence type="ECO:0000313" key="1">
    <source>
        <dbReference type="EMBL" id="KAJ9104138.1"/>
    </source>
</evidence>
<reference evidence="1" key="1">
    <citation type="submission" date="2023-04" db="EMBL/GenBank/DDBJ databases">
        <title>Draft Genome sequencing of Naganishia species isolated from polar environments using Oxford Nanopore Technology.</title>
        <authorList>
            <person name="Leo P."/>
            <person name="Venkateswaran K."/>
        </authorList>
    </citation>
    <scope>NUCLEOTIDE SEQUENCE</scope>
    <source>
        <strain evidence="1">MNA-CCFEE 5261</strain>
    </source>
</reference>
<protein>
    <submittedName>
        <fullName evidence="1">Uncharacterized protein</fullName>
    </submittedName>
</protein>
<name>A0ACC2VXI4_9TREE</name>
<organism evidence="1 2">
    <name type="scientific">Naganishia cerealis</name>
    <dbReference type="NCBI Taxonomy" id="610337"/>
    <lineage>
        <taxon>Eukaryota</taxon>
        <taxon>Fungi</taxon>
        <taxon>Dikarya</taxon>
        <taxon>Basidiomycota</taxon>
        <taxon>Agaricomycotina</taxon>
        <taxon>Tremellomycetes</taxon>
        <taxon>Filobasidiales</taxon>
        <taxon>Filobasidiaceae</taxon>
        <taxon>Naganishia</taxon>
    </lineage>
</organism>
<dbReference type="EMBL" id="JASBWR010000042">
    <property type="protein sequence ID" value="KAJ9104138.1"/>
    <property type="molecule type" value="Genomic_DNA"/>
</dbReference>
<comment type="caution">
    <text evidence="1">The sequence shown here is derived from an EMBL/GenBank/DDBJ whole genome shotgun (WGS) entry which is preliminary data.</text>
</comment>
<evidence type="ECO:0000313" key="2">
    <source>
        <dbReference type="Proteomes" id="UP001241377"/>
    </source>
</evidence>
<gene>
    <name evidence="1" type="ORF">QFC19_004122</name>
</gene>
<keyword evidence="2" id="KW-1185">Reference proteome</keyword>
<accession>A0ACC2VXI4</accession>
<sequence length="1535" mass="171582">MFKQGLEEVAPLAYLEDWPFPAFVFSLLDLSDDNTGLSVPLPSPTTPTLGSIRRKNYGQEIPLVWTNEKWRSLSHNRNLRALLDSNDARVLNVWLIDEHQSPATLTVTVNLSETVSKKLELVRVPRYEASSKIKGRPQRSHHQRKTPSTVIVHAIEQSPVSCVTAEPVPGKPAIWQSEQIYSMARSSEVTSPGLDASEMISPMTEVERDPFTLEDSDDIMKGWDEEYAGNQTMPVSINRLELCLYLQVDFFWIATAKNQADFFQGIAEAAMQGQCAIDLPYMLMYQTQLSESAEEKIRELENAKPLDPMPLPGTELPLNMIMKGIVGTNHPNPLVKQEIVVNIPQRLLRKKHFQSKATQLFDMEGEAFERRSSAQSSEPTIHSDAGQTPEFEEPAWPIREAIVTGRTVFVEDATELTRGFELRSWERLPQSAVVIPMPQKSSRVPNAIIIIGLNIHQPWSKPYKDWISTLRLTLSDVLAAVKAFEQETKQRDKAKALADAMSNFLSNAAHELKSPLTLLIGPIEDIVNSTKDPYTKKLSKTARKTCLRLSRLVASLMDYSKLEAGKLTGTYRPLPVGGITMDLATVFEGLPAVTSGRIRLAIDCEQHHFGRNAFIDVDFWEKIVTNLMSNAFKYTREGSVTVRLRYTHDSCILSVIDTGVGIPRSEVGLVTQRFHRVESSIAYAEGTGIGLAYTSELVKMHGGRLDVESCTADESEDGSHGSTFRVTIPLGYDHLDRSSVDLDSSFTYESGLYGKSFVEAECQNNSDSTESAVSDAGSNSVLIRGIDPSTLFFQPDDVLLVCDDNHDLREYIANLFSPFVRVEQARDGAEGFEIAKRVKPGLILSDVNMPRVSGVELLAKVKNDPDLELTPVILITAKAGEVSFIDARVDGILKGADDYMAKPFRSRELIARVNMQMMIGKKRRELEEKYLNRTAEMDTIAEYSPVGIARTTPEGKDFTEVSYEKQATDLPERTCRTILFLQSCLTVLRGIRFELSGIEPQLPVPDWSHRVEPDDLQELSDDWFGFLAGNEKEHTFEWRWDNGNHVAGRFLRLDLVNPKLKGTIGCITDVTPRKRNEALQQERLNAERERREEAEAERRQQELLIDVTSHELRNPISAVLQCSMLISQDLQQLKTQVEEHVANKKPYLLTQETVALIDESLDAAESVYECGLSQSRICDDILSLGKLQLDKLQVFPIESDIAKEIQKLIGIFSVEVRKLGITLSHSLGPGVHACPKVRMDPVRFGQCCTNIMTNAIKFTGSSDVKKIWLDIDISPYAPSDNTCLRPTQQWTSEDAGNDLYIYVSVKDTGPGLTEASLHKLFKRFAQASSETHTVFGGSGLGLFVTRRLTELMGGRIEVDSKLGEGSTFRFFVKVGKIAATSDTAGPISEIPIQGNLAPPVMMKRKLRILIVEDNDINRKVLNKQLTKAGCQTSLAVNGQEGLELLRSQNYAAFDLSFVDIEMPVMDGLTAVRKLREEERRLGMTHNLVVALTGNAREAQRQGALDAGFDDVVVKPYRLEKLLTMMNEMIKIDHLE</sequence>
<proteinExistence type="predicted"/>
<dbReference type="Proteomes" id="UP001241377">
    <property type="component" value="Unassembled WGS sequence"/>
</dbReference>